<dbReference type="InterPro" id="IPR036676">
    <property type="entry name" value="PurM-like_C_sf"/>
</dbReference>
<feature type="binding site" evidence="1">
    <location>
        <position position="65"/>
    </location>
    <ligand>
        <name>Mg(2+)</name>
        <dbReference type="ChEBI" id="CHEBI:18420"/>
        <label>4</label>
    </ligand>
</feature>
<comment type="catalytic activity">
    <reaction evidence="1">
        <text>thiamine phosphate + ATP = thiamine diphosphate + ADP</text>
        <dbReference type="Rhea" id="RHEA:15913"/>
        <dbReference type="ChEBI" id="CHEBI:30616"/>
        <dbReference type="ChEBI" id="CHEBI:37575"/>
        <dbReference type="ChEBI" id="CHEBI:58937"/>
        <dbReference type="ChEBI" id="CHEBI:456216"/>
        <dbReference type="EC" id="2.7.4.16"/>
    </reaction>
</comment>
<comment type="caution">
    <text evidence="1">Lacks conserved residue(s) required for the propagation of feature annotation.</text>
</comment>
<evidence type="ECO:0000313" key="5">
    <source>
        <dbReference type="Proteomes" id="UP000696413"/>
    </source>
</evidence>
<dbReference type="InterPro" id="IPR016188">
    <property type="entry name" value="PurM-like_N"/>
</dbReference>
<proteinExistence type="inferred from homology"/>
<dbReference type="Gene3D" id="3.90.650.10">
    <property type="entry name" value="PurM-like C-terminal domain"/>
    <property type="match status" value="1"/>
</dbReference>
<dbReference type="SUPFAM" id="SSF55326">
    <property type="entry name" value="PurM N-terminal domain-like"/>
    <property type="match status" value="1"/>
</dbReference>
<feature type="binding site" evidence="1">
    <location>
        <position position="96"/>
    </location>
    <ligand>
        <name>Mg(2+)</name>
        <dbReference type="ChEBI" id="CHEBI:18420"/>
        <label>4</label>
    </ligand>
</feature>
<feature type="domain" description="PurM-like C-terminal" evidence="3">
    <location>
        <begin position="173"/>
        <end position="256"/>
    </location>
</feature>
<dbReference type="Pfam" id="PF02769">
    <property type="entry name" value="AIRS_C"/>
    <property type="match status" value="1"/>
</dbReference>
<dbReference type="PANTHER" id="PTHR30270">
    <property type="entry name" value="THIAMINE-MONOPHOSPHATE KINASE"/>
    <property type="match status" value="1"/>
</dbReference>
<keyword evidence="1" id="KW-0547">Nucleotide-binding</keyword>
<keyword evidence="1" id="KW-0784">Thiamine biosynthesis</keyword>
<name>A0ABS6HTR3_MYCGD</name>
<evidence type="ECO:0000256" key="1">
    <source>
        <dbReference type="HAMAP-Rule" id="MF_02128"/>
    </source>
</evidence>
<keyword evidence="1" id="KW-0067">ATP-binding</keyword>
<feature type="binding site" evidence="1">
    <location>
        <position position="231"/>
    </location>
    <ligand>
        <name>Mg(2+)</name>
        <dbReference type="ChEBI" id="CHEBI:18420"/>
        <label>3</label>
    </ligand>
</feature>
<protein>
    <recommendedName>
        <fullName evidence="1">Thiamine-monophosphate kinase</fullName>
        <shortName evidence="1">TMP kinase</shortName>
        <shortName evidence="1">Thiamine-phosphate kinase</shortName>
        <ecNumber evidence="1">2.7.4.16</ecNumber>
    </recommendedName>
</protein>
<comment type="miscellaneous">
    <text evidence="1">Reaction mechanism of ThiL seems to utilize a direct, inline transfer of the gamma-phosphate of ATP to TMP rather than a phosphorylated enzyme intermediate.</text>
</comment>
<dbReference type="NCBIfam" id="TIGR01379">
    <property type="entry name" value="thiL"/>
    <property type="match status" value="1"/>
</dbReference>
<dbReference type="InterPro" id="IPR006283">
    <property type="entry name" value="ThiL-like"/>
</dbReference>
<dbReference type="EC" id="2.7.4.16" evidence="1"/>
<feature type="binding site" evidence="1">
    <location>
        <position position="144"/>
    </location>
    <ligand>
        <name>Mg(2+)</name>
        <dbReference type="ChEBI" id="CHEBI:18420"/>
        <label>1</label>
    </ligand>
</feature>
<dbReference type="PIRSF" id="PIRSF005303">
    <property type="entry name" value="Thiam_monoph_kin"/>
    <property type="match status" value="1"/>
</dbReference>
<feature type="binding site" evidence="1">
    <location>
        <position position="51"/>
    </location>
    <ligand>
        <name>Mg(2+)</name>
        <dbReference type="ChEBI" id="CHEBI:18420"/>
        <label>4</label>
    </ligand>
</feature>
<feature type="binding site" evidence="1">
    <location>
        <position position="96"/>
    </location>
    <ligand>
        <name>Mg(2+)</name>
        <dbReference type="ChEBI" id="CHEBI:18420"/>
        <label>2</label>
    </ligand>
</feature>
<dbReference type="NCBIfam" id="NF004351">
    <property type="entry name" value="PRK05731.1-4"/>
    <property type="match status" value="1"/>
</dbReference>
<feature type="binding site" evidence="1">
    <location>
        <position position="74"/>
    </location>
    <ligand>
        <name>substrate</name>
    </ligand>
</feature>
<sequence>MAGDTAGANDAQTSDGSLSHSLSEVGEFAVIDRLLSGRVQPASVVVGPGDDAAVIAAADGRTAVSTDMLVERRHFRLDWARPHQIGRKAIAQNAADIEAMGGRPSAFVVSFAAPSETPTDAAVELSDGMWDEARRCGGGIAGGDLVRAPLWVISVTVLGDLGGRGPVLRGGARAGDVVAVAGDLGRSAAGYALWANDIEEFPELRERHLVPCPPYGQGAAAADAGATAMTDVSDGLIADLAHIAAASGVEIDVATDLLAADHAAVTQAAATVDADAWGFVLGGGEDHALVATFPGDIPEGWRMIGRVRACDGPARVLVDGARWAGSAGWQSFD</sequence>
<dbReference type="CDD" id="cd02194">
    <property type="entry name" value="ThiL"/>
    <property type="match status" value="1"/>
</dbReference>
<reference evidence="4 5" key="1">
    <citation type="submission" date="2021-05" db="EMBL/GenBank/DDBJ databases">
        <title>Draft Genome Sequences of Clinical Respiratory Isolates of Mycobacterium goodii Recovered in Ireland.</title>
        <authorList>
            <person name="Flanagan P.R."/>
            <person name="Mok S."/>
            <person name="Roycroft E."/>
            <person name="Rogers T.R."/>
            <person name="Fitzgibbon M."/>
        </authorList>
    </citation>
    <scope>NUCLEOTIDE SEQUENCE [LARGE SCALE GENOMIC DNA]</scope>
    <source>
        <strain evidence="4 5">14IE55</strain>
    </source>
</reference>
<dbReference type="PANTHER" id="PTHR30270:SF0">
    <property type="entry name" value="THIAMINE-MONOPHOSPHATE KINASE"/>
    <property type="match status" value="1"/>
</dbReference>
<feature type="binding site" evidence="1">
    <location>
        <position position="67"/>
    </location>
    <ligand>
        <name>Mg(2+)</name>
        <dbReference type="ChEBI" id="CHEBI:18420"/>
        <label>2</label>
    </ligand>
</feature>
<feature type="binding site" evidence="1">
    <location>
        <begin position="143"/>
        <end position="144"/>
    </location>
    <ligand>
        <name>ATP</name>
        <dbReference type="ChEBI" id="CHEBI:30616"/>
    </ligand>
</feature>
<keyword evidence="1 4" id="KW-0418">Kinase</keyword>
<feature type="binding site" evidence="1">
    <location>
        <position position="169"/>
    </location>
    <ligand>
        <name>ATP</name>
        <dbReference type="ChEBI" id="CHEBI:30616"/>
    </ligand>
</feature>
<dbReference type="HAMAP" id="MF_02128">
    <property type="entry name" value="TMP_kinase"/>
    <property type="match status" value="1"/>
</dbReference>
<evidence type="ECO:0000259" key="3">
    <source>
        <dbReference type="Pfam" id="PF02769"/>
    </source>
</evidence>
<feature type="binding site" evidence="1">
    <location>
        <position position="329"/>
    </location>
    <ligand>
        <name>substrate</name>
    </ligand>
</feature>
<dbReference type="GO" id="GO:0009030">
    <property type="term" value="F:thiamine-phosphate kinase activity"/>
    <property type="evidence" value="ECO:0007669"/>
    <property type="project" value="UniProtKB-EC"/>
</dbReference>
<evidence type="ECO:0000313" key="4">
    <source>
        <dbReference type="EMBL" id="MBU8824753.1"/>
    </source>
</evidence>
<dbReference type="Gene3D" id="3.30.1330.10">
    <property type="entry name" value="PurM-like, N-terminal domain"/>
    <property type="match status" value="1"/>
</dbReference>
<comment type="pathway">
    <text evidence="1">Cofactor biosynthesis; thiamine diphosphate biosynthesis; thiamine diphosphate from thiamine phosphate: step 1/1.</text>
</comment>
<comment type="caution">
    <text evidence="4">The sequence shown here is derived from an EMBL/GenBank/DDBJ whole genome shotgun (WGS) entry which is preliminary data.</text>
</comment>
<feature type="binding site" evidence="1">
    <location>
        <position position="67"/>
    </location>
    <ligand>
        <name>Mg(2+)</name>
        <dbReference type="ChEBI" id="CHEBI:18420"/>
        <label>1</label>
    </ligand>
</feature>
<gene>
    <name evidence="1" type="primary">thiL</name>
    <name evidence="4" type="ORF">KL859_18005</name>
</gene>
<dbReference type="SUPFAM" id="SSF56042">
    <property type="entry name" value="PurM C-terminal domain-like"/>
    <property type="match status" value="1"/>
</dbReference>
<comment type="function">
    <text evidence="1">Catalyzes the ATP-dependent phosphorylation of thiamine-monophosphate (TMP) to form thiamine-pyrophosphate (TPP), the active form of vitamin B1.</text>
</comment>
<feature type="binding site" evidence="1">
    <location>
        <position position="233"/>
    </location>
    <ligand>
        <name>ATP</name>
        <dbReference type="ChEBI" id="CHEBI:30616"/>
    </ligand>
</feature>
<dbReference type="EMBL" id="JAHBOM010000012">
    <property type="protein sequence ID" value="MBU8824753.1"/>
    <property type="molecule type" value="Genomic_DNA"/>
</dbReference>
<accession>A0ABS6HTR3</accession>
<comment type="similarity">
    <text evidence="1">Belongs to the thiamine-monophosphate kinase family.</text>
</comment>
<organism evidence="4 5">
    <name type="scientific">Mycolicibacterium goodii</name>
    <name type="common">Mycobacterium goodii</name>
    <dbReference type="NCBI Taxonomy" id="134601"/>
    <lineage>
        <taxon>Bacteria</taxon>
        <taxon>Bacillati</taxon>
        <taxon>Actinomycetota</taxon>
        <taxon>Actinomycetes</taxon>
        <taxon>Mycobacteriales</taxon>
        <taxon>Mycobacteriaceae</taxon>
        <taxon>Mycolicibacterium</taxon>
    </lineage>
</organism>
<feature type="binding site" evidence="1">
    <location>
        <position position="285"/>
    </location>
    <ligand>
        <name>substrate</name>
    </ligand>
</feature>
<feature type="binding site" evidence="1">
    <location>
        <position position="234"/>
    </location>
    <ligand>
        <name>Mg(2+)</name>
        <dbReference type="ChEBI" id="CHEBI:18420"/>
        <label>5</label>
    </ligand>
</feature>
<keyword evidence="1" id="KW-0479">Metal-binding</keyword>
<dbReference type="InterPro" id="IPR010918">
    <property type="entry name" value="PurM-like_C_dom"/>
</dbReference>
<dbReference type="InterPro" id="IPR036921">
    <property type="entry name" value="PurM-like_N_sf"/>
</dbReference>
<feature type="binding site" evidence="1">
    <location>
        <position position="51"/>
    </location>
    <ligand>
        <name>Mg(2+)</name>
        <dbReference type="ChEBI" id="CHEBI:18420"/>
        <label>3</label>
    </ligand>
</feature>
<feature type="domain" description="PurM-like N-terminal" evidence="2">
    <location>
        <begin position="49"/>
        <end position="159"/>
    </location>
</feature>
<evidence type="ECO:0000259" key="2">
    <source>
        <dbReference type="Pfam" id="PF00586"/>
    </source>
</evidence>
<dbReference type="RefSeq" id="WP_214390109.1">
    <property type="nucleotide sequence ID" value="NZ_CP092364.2"/>
</dbReference>
<feature type="binding site" evidence="1">
    <location>
        <position position="66"/>
    </location>
    <ligand>
        <name>Mg(2+)</name>
        <dbReference type="ChEBI" id="CHEBI:18420"/>
        <label>1</label>
    </ligand>
</feature>
<dbReference type="Pfam" id="PF00586">
    <property type="entry name" value="AIRS"/>
    <property type="match status" value="1"/>
</dbReference>
<dbReference type="Proteomes" id="UP000696413">
    <property type="component" value="Unassembled WGS sequence"/>
</dbReference>
<feature type="binding site" evidence="1">
    <location>
        <position position="96"/>
    </location>
    <ligand>
        <name>Mg(2+)</name>
        <dbReference type="ChEBI" id="CHEBI:18420"/>
        <label>3</label>
    </ligand>
</feature>
<keyword evidence="1" id="KW-0460">Magnesium</keyword>
<keyword evidence="1 4" id="KW-0808">Transferase</keyword>
<keyword evidence="5" id="KW-1185">Reference proteome</keyword>